<evidence type="ECO:0000256" key="5">
    <source>
        <dbReference type="ARBA" id="ARBA00022989"/>
    </source>
</evidence>
<comment type="similarity">
    <text evidence="2">Belongs to the MscS (TC 1.A.23) family.</text>
</comment>
<dbReference type="AlphaFoldDB" id="A0A919ANE9"/>
<evidence type="ECO:0000256" key="4">
    <source>
        <dbReference type="ARBA" id="ARBA00022692"/>
    </source>
</evidence>
<comment type="caution">
    <text evidence="11">The sequence shown here is derived from an EMBL/GenBank/DDBJ whole genome shotgun (WGS) entry which is preliminary data.</text>
</comment>
<feature type="domain" description="Mechanosensitive ion channel transmembrane helices 2/3" evidence="10">
    <location>
        <begin position="211"/>
        <end position="252"/>
    </location>
</feature>
<evidence type="ECO:0000259" key="9">
    <source>
        <dbReference type="Pfam" id="PF21082"/>
    </source>
</evidence>
<evidence type="ECO:0000256" key="3">
    <source>
        <dbReference type="ARBA" id="ARBA00022475"/>
    </source>
</evidence>
<dbReference type="RefSeq" id="WP_191250377.1">
    <property type="nucleotide sequence ID" value="NZ_BNCI01000001.1"/>
</dbReference>
<evidence type="ECO:0000313" key="11">
    <source>
        <dbReference type="EMBL" id="GHF17114.1"/>
    </source>
</evidence>
<feature type="domain" description="Mechanosensitive ion channel MscS C-terminal" evidence="9">
    <location>
        <begin position="329"/>
        <end position="411"/>
    </location>
</feature>
<dbReference type="InterPro" id="IPR010920">
    <property type="entry name" value="LSM_dom_sf"/>
</dbReference>
<dbReference type="InterPro" id="IPR011066">
    <property type="entry name" value="MscS_channel_C_sf"/>
</dbReference>
<evidence type="ECO:0000259" key="8">
    <source>
        <dbReference type="Pfam" id="PF00924"/>
    </source>
</evidence>
<dbReference type="PANTHER" id="PTHR30347">
    <property type="entry name" value="POTASSIUM CHANNEL RELATED"/>
    <property type="match status" value="1"/>
</dbReference>
<evidence type="ECO:0000256" key="1">
    <source>
        <dbReference type="ARBA" id="ARBA00004651"/>
    </source>
</evidence>
<reference evidence="11" key="1">
    <citation type="journal article" date="2014" name="Int. J. Syst. Evol. Microbiol.">
        <title>Complete genome sequence of Corynebacterium casei LMG S-19264T (=DSM 44701T), isolated from a smear-ripened cheese.</title>
        <authorList>
            <consortium name="US DOE Joint Genome Institute (JGI-PGF)"/>
            <person name="Walter F."/>
            <person name="Albersmeier A."/>
            <person name="Kalinowski J."/>
            <person name="Ruckert C."/>
        </authorList>
    </citation>
    <scope>NUCLEOTIDE SEQUENCE</scope>
    <source>
        <strain evidence="11">KCTC 42590</strain>
    </source>
</reference>
<evidence type="ECO:0000256" key="6">
    <source>
        <dbReference type="ARBA" id="ARBA00023136"/>
    </source>
</evidence>
<evidence type="ECO:0000256" key="7">
    <source>
        <dbReference type="SAM" id="Phobius"/>
    </source>
</evidence>
<dbReference type="SUPFAM" id="SSF50182">
    <property type="entry name" value="Sm-like ribonucleoproteins"/>
    <property type="match status" value="1"/>
</dbReference>
<dbReference type="InterPro" id="IPR023408">
    <property type="entry name" value="MscS_beta-dom_sf"/>
</dbReference>
<evidence type="ECO:0000259" key="10">
    <source>
        <dbReference type="Pfam" id="PF21088"/>
    </source>
</evidence>
<dbReference type="GO" id="GO:0005886">
    <property type="term" value="C:plasma membrane"/>
    <property type="evidence" value="ECO:0007669"/>
    <property type="project" value="UniProtKB-SubCell"/>
</dbReference>
<reference evidence="11" key="2">
    <citation type="submission" date="2020-09" db="EMBL/GenBank/DDBJ databases">
        <authorList>
            <person name="Sun Q."/>
            <person name="Kim S."/>
        </authorList>
    </citation>
    <scope>NUCLEOTIDE SEQUENCE</scope>
    <source>
        <strain evidence="11">KCTC 42590</strain>
    </source>
</reference>
<dbReference type="PANTHER" id="PTHR30347:SF1">
    <property type="entry name" value="MECHANOSENSITIVE CHANNEL MSCK"/>
    <property type="match status" value="1"/>
</dbReference>
<keyword evidence="5 7" id="KW-1133">Transmembrane helix</keyword>
<dbReference type="Pfam" id="PF21088">
    <property type="entry name" value="MS_channel_1st"/>
    <property type="match status" value="1"/>
</dbReference>
<dbReference type="InterPro" id="IPR006685">
    <property type="entry name" value="MscS_channel_2nd"/>
</dbReference>
<keyword evidence="12" id="KW-1185">Reference proteome</keyword>
<keyword evidence="4 7" id="KW-0812">Transmembrane</keyword>
<dbReference type="Gene3D" id="3.30.70.100">
    <property type="match status" value="1"/>
</dbReference>
<feature type="transmembrane region" description="Helical" evidence="7">
    <location>
        <begin position="170"/>
        <end position="191"/>
    </location>
</feature>
<dbReference type="GO" id="GO:0008381">
    <property type="term" value="F:mechanosensitive monoatomic ion channel activity"/>
    <property type="evidence" value="ECO:0007669"/>
    <property type="project" value="UniProtKB-ARBA"/>
</dbReference>
<dbReference type="SUPFAM" id="SSF82861">
    <property type="entry name" value="Mechanosensitive channel protein MscS (YggB), transmembrane region"/>
    <property type="match status" value="1"/>
</dbReference>
<feature type="transmembrane region" description="Helical" evidence="7">
    <location>
        <begin position="29"/>
        <end position="49"/>
    </location>
</feature>
<dbReference type="SUPFAM" id="SSF82689">
    <property type="entry name" value="Mechanosensitive channel protein MscS (YggB), C-terminal domain"/>
    <property type="match status" value="1"/>
</dbReference>
<gene>
    <name evidence="11" type="ORF">GCM10017044_09350</name>
</gene>
<name>A0A919ANE9_9PROT</name>
<feature type="transmembrane region" description="Helical" evidence="7">
    <location>
        <begin position="70"/>
        <end position="91"/>
    </location>
</feature>
<keyword evidence="6 7" id="KW-0472">Membrane</keyword>
<accession>A0A919ANE9</accession>
<dbReference type="Gene3D" id="1.10.287.1260">
    <property type="match status" value="1"/>
</dbReference>
<comment type="subcellular location">
    <subcellularLocation>
        <location evidence="1">Cell membrane</location>
        <topology evidence="1">Multi-pass membrane protein</topology>
    </subcellularLocation>
</comment>
<sequence>MDDLLTTMQVWLDRFWLWVLENILDTERLVELGIIIAAILISNITCSWIHSAVMRAFGDKEWVAKADRRFLHPLMSATMALILIWTTDLLIEPYLGPPILLDMSISLFTAWIVIRLAFGFFANRELARLISMFAWGIAALNIVGLLEPISSVLDQATLPIGETPVSALDILVGIFTLIVMIWIAFLLTSLIERQVKNLASVPPSAAVLIVKATRIILIAVAFLASLNASGIDLTALAVFGGALGVGIGFGLQKVVGNFISGLILLLDRSIKPGDVIETGGTYGTINRLAARYTSVITRDGTEFLIPNEDMITQPVTNWSHTHRLVRRRIPVQISYQSNVEEAMALMCEAAAEENRVLKTPEPKTLVRGFGADGIDLELRMWIDDPQNGVSNIASAVMLRIWQKFNDADIEFPFPQRVIHVKRDDIDKLLTDDIISHTAKDKVGDTD</sequence>
<dbReference type="Pfam" id="PF00924">
    <property type="entry name" value="MS_channel_2nd"/>
    <property type="match status" value="1"/>
</dbReference>
<feature type="transmembrane region" description="Helical" evidence="7">
    <location>
        <begin position="129"/>
        <end position="150"/>
    </location>
</feature>
<dbReference type="InterPro" id="IPR011014">
    <property type="entry name" value="MscS_channel_TM-2"/>
</dbReference>
<evidence type="ECO:0000313" key="12">
    <source>
        <dbReference type="Proteomes" id="UP000630923"/>
    </source>
</evidence>
<dbReference type="EMBL" id="BNCI01000001">
    <property type="protein sequence ID" value="GHF17114.1"/>
    <property type="molecule type" value="Genomic_DNA"/>
</dbReference>
<dbReference type="Pfam" id="PF21082">
    <property type="entry name" value="MS_channel_3rd"/>
    <property type="match status" value="1"/>
</dbReference>
<proteinExistence type="inferred from homology"/>
<keyword evidence="3" id="KW-1003">Cell membrane</keyword>
<feature type="domain" description="Mechanosensitive ion channel MscS" evidence="8">
    <location>
        <begin position="254"/>
        <end position="320"/>
    </location>
</feature>
<dbReference type="InterPro" id="IPR049278">
    <property type="entry name" value="MS_channel_C"/>
</dbReference>
<organism evidence="11 12">
    <name type="scientific">Kordiimonas sediminis</name>
    <dbReference type="NCBI Taxonomy" id="1735581"/>
    <lineage>
        <taxon>Bacteria</taxon>
        <taxon>Pseudomonadati</taxon>
        <taxon>Pseudomonadota</taxon>
        <taxon>Alphaproteobacteria</taxon>
        <taxon>Kordiimonadales</taxon>
        <taxon>Kordiimonadaceae</taxon>
        <taxon>Kordiimonas</taxon>
    </lineage>
</organism>
<evidence type="ECO:0000256" key="2">
    <source>
        <dbReference type="ARBA" id="ARBA00008017"/>
    </source>
</evidence>
<dbReference type="InterPro" id="IPR049142">
    <property type="entry name" value="MS_channel_1st"/>
</dbReference>
<dbReference type="InterPro" id="IPR052702">
    <property type="entry name" value="MscS-like_channel"/>
</dbReference>
<dbReference type="Proteomes" id="UP000630923">
    <property type="component" value="Unassembled WGS sequence"/>
</dbReference>
<dbReference type="Gene3D" id="2.30.30.60">
    <property type="match status" value="1"/>
</dbReference>
<protein>
    <submittedName>
        <fullName evidence="11">Mechanosensitive ion channel protein</fullName>
    </submittedName>
</protein>
<feature type="transmembrane region" description="Helical" evidence="7">
    <location>
        <begin position="103"/>
        <end position="122"/>
    </location>
</feature>